<reference evidence="8" key="1">
    <citation type="submission" date="2022-11" db="EMBL/GenBank/DDBJ databases">
        <title>Hoeflea poritis sp. nov., isolated from scleractinian coral Porites lutea.</title>
        <authorList>
            <person name="Zhang G."/>
            <person name="Wei Q."/>
            <person name="Cai L."/>
        </authorList>
    </citation>
    <scope>NUCLEOTIDE SEQUENCE</scope>
    <source>
        <strain evidence="8">E7-10</strain>
    </source>
</reference>
<comment type="cofactor">
    <cofactor evidence="1">
        <name>FAD</name>
        <dbReference type="ChEBI" id="CHEBI:57692"/>
    </cofactor>
</comment>
<feature type="chain" id="PRO_5045686699" evidence="6">
    <location>
        <begin position="23"/>
        <end position="393"/>
    </location>
</feature>
<keyword evidence="5 8" id="KW-0503">Monooxygenase</keyword>
<organism evidence="8 9">
    <name type="scientific">Hoeflea poritis</name>
    <dbReference type="NCBI Taxonomy" id="2993659"/>
    <lineage>
        <taxon>Bacteria</taxon>
        <taxon>Pseudomonadati</taxon>
        <taxon>Pseudomonadota</taxon>
        <taxon>Alphaproteobacteria</taxon>
        <taxon>Hyphomicrobiales</taxon>
        <taxon>Rhizobiaceae</taxon>
        <taxon>Hoeflea</taxon>
    </lineage>
</organism>
<dbReference type="SUPFAM" id="SSF54373">
    <property type="entry name" value="FAD-linked reductases, C-terminal domain"/>
    <property type="match status" value="1"/>
</dbReference>
<keyword evidence="9" id="KW-1185">Reference proteome</keyword>
<dbReference type="RefSeq" id="WP_271092057.1">
    <property type="nucleotide sequence ID" value="NZ_JAPJZH010000020.1"/>
</dbReference>
<dbReference type="PANTHER" id="PTHR13789">
    <property type="entry name" value="MONOOXYGENASE"/>
    <property type="match status" value="1"/>
</dbReference>
<evidence type="ECO:0000256" key="4">
    <source>
        <dbReference type="ARBA" id="ARBA00023002"/>
    </source>
</evidence>
<evidence type="ECO:0000256" key="6">
    <source>
        <dbReference type="SAM" id="SignalP"/>
    </source>
</evidence>
<comment type="caution">
    <text evidence="8">The sequence shown here is derived from an EMBL/GenBank/DDBJ whole genome shotgun (WGS) entry which is preliminary data.</text>
</comment>
<feature type="signal peptide" evidence="6">
    <location>
        <begin position="1"/>
        <end position="22"/>
    </location>
</feature>
<evidence type="ECO:0000313" key="8">
    <source>
        <dbReference type="EMBL" id="MDA4848200.1"/>
    </source>
</evidence>
<dbReference type="Pfam" id="PF01494">
    <property type="entry name" value="FAD_binding_3"/>
    <property type="match status" value="1"/>
</dbReference>
<evidence type="ECO:0000259" key="7">
    <source>
        <dbReference type="Pfam" id="PF01494"/>
    </source>
</evidence>
<keyword evidence="3" id="KW-0274">FAD</keyword>
<dbReference type="InterPro" id="IPR036188">
    <property type="entry name" value="FAD/NAD-bd_sf"/>
</dbReference>
<dbReference type="InterPro" id="IPR002938">
    <property type="entry name" value="FAD-bd"/>
</dbReference>
<evidence type="ECO:0000256" key="5">
    <source>
        <dbReference type="ARBA" id="ARBA00023033"/>
    </source>
</evidence>
<keyword evidence="2" id="KW-0285">Flavoprotein</keyword>
<accession>A0ABT4VU16</accession>
<dbReference type="Proteomes" id="UP001148313">
    <property type="component" value="Unassembled WGS sequence"/>
</dbReference>
<evidence type="ECO:0000313" key="9">
    <source>
        <dbReference type="Proteomes" id="UP001148313"/>
    </source>
</evidence>
<dbReference type="EMBL" id="JAPJZH010000020">
    <property type="protein sequence ID" value="MDA4848200.1"/>
    <property type="molecule type" value="Genomic_DNA"/>
</dbReference>
<keyword evidence="4" id="KW-0560">Oxidoreductase</keyword>
<dbReference type="SUPFAM" id="SSF51905">
    <property type="entry name" value="FAD/NAD(P)-binding domain"/>
    <property type="match status" value="1"/>
</dbReference>
<dbReference type="GO" id="GO:0004497">
    <property type="term" value="F:monooxygenase activity"/>
    <property type="evidence" value="ECO:0007669"/>
    <property type="project" value="UniProtKB-KW"/>
</dbReference>
<dbReference type="PANTHER" id="PTHR13789:SF318">
    <property type="entry name" value="GERANYLGERANYL DIPHOSPHATE REDUCTASE"/>
    <property type="match status" value="1"/>
</dbReference>
<dbReference type="Gene3D" id="3.50.50.60">
    <property type="entry name" value="FAD/NAD(P)-binding domain"/>
    <property type="match status" value="1"/>
</dbReference>
<proteinExistence type="predicted"/>
<evidence type="ECO:0000256" key="3">
    <source>
        <dbReference type="ARBA" id="ARBA00022827"/>
    </source>
</evidence>
<dbReference type="InterPro" id="IPR050493">
    <property type="entry name" value="FAD-dep_Monooxygenase_BioMet"/>
</dbReference>
<sequence length="393" mass="42263">MQPRIAIVGAGIAGLCAALAFAQRGCRVDVAEFSNSLDEVGAGMQLSPNVTRLLGSLGTGRELSRVMVEPSNLSLLSGLDLRALNAIPVERIAAARWNGPYGVVHRADLQGLLADAAKMQPAIRLFLGKRITAETEDMLVDQLTELTGDPPDMVIGADGVWSTIRKFAPGASPATFSGTIAWRGLLEPDIFADIADQDNVNAFLAPHTHLVTYPLGHRGHINAVAVTPGKIKDRDWDNVGDTSVLLDHFNGWSDALRNALASTSWRYWPLFEVRHTCFVAGRRTVLIGDAAHAMTPHAAQGAAMAIEDACALAACYEAVGGNARDTISRFDALRTPRVARVRKRSDFNKFAYHAGGFVRLARNAVLAVRSGESLASDLDWLYGYDATDLSHPT</sequence>
<dbReference type="PRINTS" id="PR00420">
    <property type="entry name" value="RNGMNOXGNASE"/>
</dbReference>
<evidence type="ECO:0000256" key="2">
    <source>
        <dbReference type="ARBA" id="ARBA00022630"/>
    </source>
</evidence>
<feature type="domain" description="FAD-binding" evidence="7">
    <location>
        <begin position="5"/>
        <end position="342"/>
    </location>
</feature>
<keyword evidence="6" id="KW-0732">Signal</keyword>
<protein>
    <submittedName>
        <fullName evidence="8">FAD-dependent monooxygenase</fullName>
    </submittedName>
</protein>
<evidence type="ECO:0000256" key="1">
    <source>
        <dbReference type="ARBA" id="ARBA00001974"/>
    </source>
</evidence>
<name>A0ABT4VU16_9HYPH</name>
<gene>
    <name evidence="8" type="ORF">OOZ53_22780</name>
</gene>